<dbReference type="GO" id="GO:0008961">
    <property type="term" value="F:phosphatidylglycerol-prolipoprotein diacylglyceryl transferase activity"/>
    <property type="evidence" value="ECO:0007669"/>
    <property type="project" value="UniProtKB-UniRule"/>
</dbReference>
<feature type="transmembrane region" description="Helical" evidence="7">
    <location>
        <begin position="48"/>
        <end position="67"/>
    </location>
</feature>
<gene>
    <name evidence="7" type="primary">lgt</name>
    <name evidence="8" type="ORF">GF339_11975</name>
</gene>
<evidence type="ECO:0000313" key="9">
    <source>
        <dbReference type="Proteomes" id="UP000649604"/>
    </source>
</evidence>
<evidence type="ECO:0000256" key="4">
    <source>
        <dbReference type="ARBA" id="ARBA00022692"/>
    </source>
</evidence>
<feature type="transmembrane region" description="Helical" evidence="7">
    <location>
        <begin position="113"/>
        <end position="131"/>
    </location>
</feature>
<proteinExistence type="inferred from homology"/>
<dbReference type="GO" id="GO:0042158">
    <property type="term" value="P:lipoprotein biosynthetic process"/>
    <property type="evidence" value="ECO:0007669"/>
    <property type="project" value="UniProtKB-UniRule"/>
</dbReference>
<dbReference type="EC" id="2.5.1.145" evidence="7"/>
<dbReference type="Pfam" id="PF01790">
    <property type="entry name" value="LGT"/>
    <property type="match status" value="1"/>
</dbReference>
<dbReference type="Proteomes" id="UP000649604">
    <property type="component" value="Unassembled WGS sequence"/>
</dbReference>
<comment type="caution">
    <text evidence="8">The sequence shown here is derived from an EMBL/GenBank/DDBJ whole genome shotgun (WGS) entry which is preliminary data.</text>
</comment>
<reference evidence="8" key="1">
    <citation type="submission" date="2019-11" db="EMBL/GenBank/DDBJ databases">
        <title>Microbial mats filling the niche in hypersaline microbial mats.</title>
        <authorList>
            <person name="Wong H.L."/>
            <person name="Macleod F.I."/>
            <person name="White R.A. III"/>
            <person name="Burns B.P."/>
        </authorList>
    </citation>
    <scope>NUCLEOTIDE SEQUENCE</scope>
    <source>
        <strain evidence="8">Rbin_158</strain>
    </source>
</reference>
<feature type="transmembrane region" description="Helical" evidence="7">
    <location>
        <begin position="215"/>
        <end position="239"/>
    </location>
</feature>
<evidence type="ECO:0000256" key="1">
    <source>
        <dbReference type="ARBA" id="ARBA00007150"/>
    </source>
</evidence>
<feature type="transmembrane region" description="Helical" evidence="7">
    <location>
        <begin position="87"/>
        <end position="106"/>
    </location>
</feature>
<feature type="binding site" evidence="7">
    <location>
        <position position="132"/>
    </location>
    <ligand>
        <name>a 1,2-diacyl-sn-glycero-3-phospho-(1'-sn-glycerol)</name>
        <dbReference type="ChEBI" id="CHEBI:64716"/>
    </ligand>
</feature>
<dbReference type="PANTHER" id="PTHR30589:SF0">
    <property type="entry name" value="PHOSPHATIDYLGLYCEROL--PROLIPOPROTEIN DIACYLGLYCERYL TRANSFERASE"/>
    <property type="match status" value="1"/>
</dbReference>
<sequence length="248" mass="26942">MYPILFDVPGFTLYTQTLCLFLAFIAGLLVAVRQGRRFGLQRLDVTDVVLWGFLIGIVGARLLFMVLHGEATALSLSEICTLGTTQGGFSLHGGLLVGGLVVWLAAKYHRLPLWRLADALAPGLAIAMFFMRLGCLFNGCDYGIATTLPWGIPLHGAIRHPIQLYEGLGNLLLLPVLSALNRKPLKPGRVCLLYLLLSSLLRLGVDMYRDDPARVWVGLTVPQLLAAGIALLAAVGLVFRLPQRLSAD</sequence>
<comment type="function">
    <text evidence="7">Catalyzes the transfer of the diacylglyceryl group from phosphatidylglycerol to the sulfhydryl group of the N-terminal cysteine of a prolipoprotein, the first step in the formation of mature lipoproteins.</text>
</comment>
<dbReference type="EMBL" id="WJJP01000389">
    <property type="protein sequence ID" value="MBD3325297.1"/>
    <property type="molecule type" value="Genomic_DNA"/>
</dbReference>
<evidence type="ECO:0000256" key="7">
    <source>
        <dbReference type="HAMAP-Rule" id="MF_01147"/>
    </source>
</evidence>
<protein>
    <recommendedName>
        <fullName evidence="7">Phosphatidylglycerol--prolipoprotein diacylglyceryl transferase</fullName>
        <ecNumber evidence="7">2.5.1.145</ecNumber>
    </recommendedName>
</protein>
<comment type="pathway">
    <text evidence="7">Protein modification; lipoprotein biosynthesis (diacylglyceryl transfer).</text>
</comment>
<keyword evidence="4 7" id="KW-0812">Transmembrane</keyword>
<comment type="similarity">
    <text evidence="1 7">Belongs to the Lgt family.</text>
</comment>
<evidence type="ECO:0000313" key="8">
    <source>
        <dbReference type="EMBL" id="MBD3325297.1"/>
    </source>
</evidence>
<evidence type="ECO:0000256" key="2">
    <source>
        <dbReference type="ARBA" id="ARBA00022475"/>
    </source>
</evidence>
<comment type="subcellular location">
    <subcellularLocation>
        <location evidence="7">Cell membrane</location>
        <topology evidence="7">Multi-pass membrane protein</topology>
    </subcellularLocation>
</comment>
<keyword evidence="2 7" id="KW-1003">Cell membrane</keyword>
<keyword evidence="6 7" id="KW-0472">Membrane</keyword>
<feature type="transmembrane region" description="Helical" evidence="7">
    <location>
        <begin position="12"/>
        <end position="32"/>
    </location>
</feature>
<evidence type="ECO:0000256" key="3">
    <source>
        <dbReference type="ARBA" id="ARBA00022679"/>
    </source>
</evidence>
<dbReference type="GO" id="GO:0005886">
    <property type="term" value="C:plasma membrane"/>
    <property type="evidence" value="ECO:0007669"/>
    <property type="project" value="UniProtKB-SubCell"/>
</dbReference>
<dbReference type="PANTHER" id="PTHR30589">
    <property type="entry name" value="PROLIPOPROTEIN DIACYLGLYCERYL TRANSFERASE"/>
    <property type="match status" value="1"/>
</dbReference>
<comment type="catalytic activity">
    <reaction evidence="7">
        <text>L-cysteinyl-[prolipoprotein] + a 1,2-diacyl-sn-glycero-3-phospho-(1'-sn-glycerol) = an S-1,2-diacyl-sn-glyceryl-L-cysteinyl-[prolipoprotein] + sn-glycerol 1-phosphate + H(+)</text>
        <dbReference type="Rhea" id="RHEA:56712"/>
        <dbReference type="Rhea" id="RHEA-COMP:14679"/>
        <dbReference type="Rhea" id="RHEA-COMP:14680"/>
        <dbReference type="ChEBI" id="CHEBI:15378"/>
        <dbReference type="ChEBI" id="CHEBI:29950"/>
        <dbReference type="ChEBI" id="CHEBI:57685"/>
        <dbReference type="ChEBI" id="CHEBI:64716"/>
        <dbReference type="ChEBI" id="CHEBI:140658"/>
        <dbReference type="EC" id="2.5.1.145"/>
    </reaction>
</comment>
<dbReference type="AlphaFoldDB" id="A0A9D5JWP6"/>
<dbReference type="HAMAP" id="MF_01147">
    <property type="entry name" value="Lgt"/>
    <property type="match status" value="1"/>
</dbReference>
<keyword evidence="3 7" id="KW-0808">Transferase</keyword>
<organism evidence="8 9">
    <name type="scientific">candidate division KSB3 bacterium</name>
    <dbReference type="NCBI Taxonomy" id="2044937"/>
    <lineage>
        <taxon>Bacteria</taxon>
        <taxon>candidate division KSB3</taxon>
    </lineage>
</organism>
<keyword evidence="5 7" id="KW-1133">Transmembrane helix</keyword>
<dbReference type="InterPro" id="IPR001640">
    <property type="entry name" value="Lgt"/>
</dbReference>
<name>A0A9D5JWP6_9BACT</name>
<evidence type="ECO:0000256" key="6">
    <source>
        <dbReference type="ARBA" id="ARBA00023136"/>
    </source>
</evidence>
<evidence type="ECO:0000256" key="5">
    <source>
        <dbReference type="ARBA" id="ARBA00022989"/>
    </source>
</evidence>
<accession>A0A9D5JWP6</accession>